<gene>
    <name evidence="9" type="ORF">QEZ41_05860</name>
</gene>
<keyword evidence="3" id="KW-1003">Cell membrane</keyword>
<dbReference type="PANTHER" id="PTHR23517:SF2">
    <property type="entry name" value="MULTIDRUG RESISTANCE PROTEIN MDTH"/>
    <property type="match status" value="1"/>
</dbReference>
<dbReference type="InterPro" id="IPR054152">
    <property type="entry name" value="YajR_YAM"/>
</dbReference>
<feature type="transmembrane region" description="Helical" evidence="7">
    <location>
        <begin position="107"/>
        <end position="127"/>
    </location>
</feature>
<feature type="transmembrane region" description="Helical" evidence="7">
    <location>
        <begin position="222"/>
        <end position="242"/>
    </location>
</feature>
<feature type="transmembrane region" description="Helical" evidence="7">
    <location>
        <begin position="307"/>
        <end position="323"/>
    </location>
</feature>
<organism evidence="9 10">
    <name type="scientific">Thiopseudomonas acetoxidans</name>
    <dbReference type="NCBI Taxonomy" id="3041622"/>
    <lineage>
        <taxon>Bacteria</taxon>
        <taxon>Pseudomonadati</taxon>
        <taxon>Pseudomonadota</taxon>
        <taxon>Gammaproteobacteria</taxon>
        <taxon>Pseudomonadales</taxon>
        <taxon>Pseudomonadaceae</taxon>
        <taxon>Thiopseudomonas</taxon>
    </lineage>
</organism>
<sequence>MAKQVSDAMNTNERRAMSGLSLVFAFRMLGMFMVLPVLATYGQELEGATPLLIGLAIGAYGLTQAVLQIPFGMLSDRIGRMPVIYAGLLIFAAGSAVAAMASSIEMIIVGRVLQGAGAISAAVMALLSDLTREQNRTKVMAAIGMSIGLSFVVAMVLGPLVTRYFGLSGLFWFTALMALAGMLIMAVWVPKPGHQVKHLDSGVNPDSFLKVLGHGQLLRLDVGIFVLHALLMASFMALPLALIEQGGLARDEHWWVYLIAMGVGFFAMLPFIIYSEKKRQIKKVFLGAIAMVLFSQLYFLWLGTSLALLVVGAVIFFAAFNLLEATLPSLISKISPAGSKGTAMGIYSTSQFLGAAVGGIFGGWLFQLAGTNAVFAGCAILAALWLAFAVNMQEPPYVTSTRLEVEQAPALTDDWLKQLRAQSGVMDALYVAEEAAVYVKFDNKRIERAQLEQLLASIIGRDR</sequence>
<reference evidence="9 10" key="1">
    <citation type="submission" date="2023-06" db="EMBL/GenBank/DDBJ databases">
        <title>Thiopseudomonas sp. CY1220 draft genome sequence.</title>
        <authorList>
            <person name="Zhao G."/>
            <person name="An M."/>
        </authorList>
    </citation>
    <scope>NUCLEOTIDE SEQUENCE [LARGE SCALE GENOMIC DNA]</scope>
    <source>
        <strain evidence="9 10">CY1220</strain>
    </source>
</reference>
<feature type="transmembrane region" description="Helical" evidence="7">
    <location>
        <begin position="83"/>
        <end position="101"/>
    </location>
</feature>
<feature type="transmembrane region" description="Helical" evidence="7">
    <location>
        <begin position="344"/>
        <end position="366"/>
    </location>
</feature>
<evidence type="ECO:0000313" key="10">
    <source>
        <dbReference type="Proteomes" id="UP001241056"/>
    </source>
</evidence>
<keyword evidence="2" id="KW-0813">Transport</keyword>
<dbReference type="InterPro" id="IPR020846">
    <property type="entry name" value="MFS_dom"/>
</dbReference>
<evidence type="ECO:0000256" key="6">
    <source>
        <dbReference type="ARBA" id="ARBA00023136"/>
    </source>
</evidence>
<dbReference type="Gene3D" id="1.20.1250.20">
    <property type="entry name" value="MFS general substrate transporter like domains"/>
    <property type="match status" value="1"/>
</dbReference>
<dbReference type="InterPro" id="IPR011701">
    <property type="entry name" value="MFS"/>
</dbReference>
<keyword evidence="4 7" id="KW-0812">Transmembrane</keyword>
<keyword evidence="6 7" id="KW-0472">Membrane</keyword>
<feature type="transmembrane region" description="Helical" evidence="7">
    <location>
        <begin position="170"/>
        <end position="189"/>
    </location>
</feature>
<feature type="transmembrane region" description="Helical" evidence="7">
    <location>
        <begin position="139"/>
        <end position="158"/>
    </location>
</feature>
<feature type="transmembrane region" description="Helical" evidence="7">
    <location>
        <begin position="254"/>
        <end position="272"/>
    </location>
</feature>
<protein>
    <submittedName>
        <fullName evidence="9">MFS transporter</fullName>
    </submittedName>
</protein>
<feature type="transmembrane region" description="Helical" evidence="7">
    <location>
        <begin position="20"/>
        <end position="39"/>
    </location>
</feature>
<keyword evidence="5 7" id="KW-1133">Transmembrane helix</keyword>
<dbReference type="Proteomes" id="UP001241056">
    <property type="component" value="Unassembled WGS sequence"/>
</dbReference>
<name>A0ABT7SNN9_9GAMM</name>
<dbReference type="PANTHER" id="PTHR23517">
    <property type="entry name" value="RESISTANCE PROTEIN MDTM, PUTATIVE-RELATED-RELATED"/>
    <property type="match status" value="1"/>
</dbReference>
<keyword evidence="10" id="KW-1185">Reference proteome</keyword>
<dbReference type="SUPFAM" id="SSF103473">
    <property type="entry name" value="MFS general substrate transporter"/>
    <property type="match status" value="1"/>
</dbReference>
<dbReference type="RefSeq" id="WP_289410463.1">
    <property type="nucleotide sequence ID" value="NZ_JAUCDY010000005.1"/>
</dbReference>
<comment type="subcellular location">
    <subcellularLocation>
        <location evidence="1">Cell membrane</location>
        <topology evidence="1">Multi-pass membrane protein</topology>
    </subcellularLocation>
</comment>
<evidence type="ECO:0000256" key="7">
    <source>
        <dbReference type="SAM" id="Phobius"/>
    </source>
</evidence>
<dbReference type="CDD" id="cd17472">
    <property type="entry name" value="MFS_YajR_like"/>
    <property type="match status" value="1"/>
</dbReference>
<comment type="caution">
    <text evidence="9">The sequence shown here is derived from an EMBL/GenBank/DDBJ whole genome shotgun (WGS) entry which is preliminary data.</text>
</comment>
<evidence type="ECO:0000313" key="9">
    <source>
        <dbReference type="EMBL" id="MDM7857803.1"/>
    </source>
</evidence>
<accession>A0ABT7SNN9</accession>
<dbReference type="Gene3D" id="3.30.70.100">
    <property type="match status" value="1"/>
</dbReference>
<dbReference type="Pfam" id="PF21987">
    <property type="entry name" value="YajR_YAM"/>
    <property type="match status" value="1"/>
</dbReference>
<evidence type="ECO:0000256" key="4">
    <source>
        <dbReference type="ARBA" id="ARBA00022692"/>
    </source>
</evidence>
<proteinExistence type="predicted"/>
<evidence type="ECO:0000256" key="1">
    <source>
        <dbReference type="ARBA" id="ARBA00004651"/>
    </source>
</evidence>
<dbReference type="PROSITE" id="PS50850">
    <property type="entry name" value="MFS"/>
    <property type="match status" value="1"/>
</dbReference>
<dbReference type="Pfam" id="PF07690">
    <property type="entry name" value="MFS_1"/>
    <property type="match status" value="1"/>
</dbReference>
<dbReference type="InterPro" id="IPR036259">
    <property type="entry name" value="MFS_trans_sf"/>
</dbReference>
<feature type="domain" description="Major facilitator superfamily (MFS) profile" evidence="8">
    <location>
        <begin position="16"/>
        <end position="394"/>
    </location>
</feature>
<evidence type="ECO:0000256" key="2">
    <source>
        <dbReference type="ARBA" id="ARBA00022448"/>
    </source>
</evidence>
<feature type="transmembrane region" description="Helical" evidence="7">
    <location>
        <begin position="51"/>
        <end position="71"/>
    </location>
</feature>
<dbReference type="EMBL" id="JAUCDY010000005">
    <property type="protein sequence ID" value="MDM7857803.1"/>
    <property type="molecule type" value="Genomic_DNA"/>
</dbReference>
<evidence type="ECO:0000259" key="8">
    <source>
        <dbReference type="PROSITE" id="PS50850"/>
    </source>
</evidence>
<evidence type="ECO:0000256" key="5">
    <source>
        <dbReference type="ARBA" id="ARBA00022989"/>
    </source>
</evidence>
<feature type="transmembrane region" description="Helical" evidence="7">
    <location>
        <begin position="372"/>
        <end position="392"/>
    </location>
</feature>
<dbReference type="InterPro" id="IPR050171">
    <property type="entry name" value="MFS_Transporters"/>
</dbReference>
<evidence type="ECO:0000256" key="3">
    <source>
        <dbReference type="ARBA" id="ARBA00022475"/>
    </source>
</evidence>